<dbReference type="Proteomes" id="UP000237056">
    <property type="component" value="Unassembled WGS sequence"/>
</dbReference>
<name>A0A2S4N8Z2_9FLAO</name>
<reference evidence="2 3" key="1">
    <citation type="submission" date="2018-01" db="EMBL/GenBank/DDBJ databases">
        <title>Genomic Encyclopedia of Type Strains, Phase I: the one thousand microbial genomes (KMG-I) project.</title>
        <authorList>
            <person name="Goeker M."/>
        </authorList>
    </citation>
    <scope>NUCLEOTIDE SEQUENCE [LARGE SCALE GENOMIC DNA]</scope>
    <source>
        <strain evidence="2 3">DSM 17960</strain>
    </source>
</reference>
<feature type="compositionally biased region" description="Polar residues" evidence="1">
    <location>
        <begin position="208"/>
        <end position="220"/>
    </location>
</feature>
<protein>
    <submittedName>
        <fullName evidence="2">Uncharacterized protein DUF4290</fullName>
    </submittedName>
</protein>
<keyword evidence="3" id="KW-1185">Reference proteome</keyword>
<evidence type="ECO:0000313" key="3">
    <source>
        <dbReference type="Proteomes" id="UP000237056"/>
    </source>
</evidence>
<feature type="compositionally biased region" description="Low complexity" evidence="1">
    <location>
        <begin position="225"/>
        <end position="246"/>
    </location>
</feature>
<dbReference type="InterPro" id="IPR025632">
    <property type="entry name" value="DUF4290"/>
</dbReference>
<sequence>MKNKTINPDNHQAMHFLEYNAQRTHLMIPEYGRHLQKLIDQTVAIADREERNKAAKYIIQVMGTLNPHLRDVPDFQHKLWDQIFIMSNFKLDVDSPYPIPTREMVYLKSSKLEYPQKNPKYRFYGNNIKTMIEVANSWEDGELKEALVRVIANHMKKSFLSWNKDSVEDKVIFDHLYELSEGKINLIQTSEELSTTNDLMRINKKISNKSNQASAKNTKGNFFRKNTNQNGKKNFQKNNNQNKSQI</sequence>
<accession>A0A2S4N8Z2</accession>
<comment type="caution">
    <text evidence="2">The sequence shown here is derived from an EMBL/GenBank/DDBJ whole genome shotgun (WGS) entry which is preliminary data.</text>
</comment>
<organism evidence="2 3">
    <name type="scientific">Flavobacterium croceum DSM 17960</name>
    <dbReference type="NCBI Taxonomy" id="1121886"/>
    <lineage>
        <taxon>Bacteria</taxon>
        <taxon>Pseudomonadati</taxon>
        <taxon>Bacteroidota</taxon>
        <taxon>Flavobacteriia</taxon>
        <taxon>Flavobacteriales</taxon>
        <taxon>Flavobacteriaceae</taxon>
        <taxon>Flavobacterium</taxon>
    </lineage>
</organism>
<feature type="region of interest" description="Disordered" evidence="1">
    <location>
        <begin position="206"/>
        <end position="246"/>
    </location>
</feature>
<dbReference type="AlphaFoldDB" id="A0A2S4N8Z2"/>
<dbReference type="OrthoDB" id="1466969at2"/>
<dbReference type="EMBL" id="PQNY01000005">
    <property type="protein sequence ID" value="POS02140.1"/>
    <property type="molecule type" value="Genomic_DNA"/>
</dbReference>
<proteinExistence type="predicted"/>
<evidence type="ECO:0000256" key="1">
    <source>
        <dbReference type="SAM" id="MobiDB-lite"/>
    </source>
</evidence>
<gene>
    <name evidence="2" type="ORF">Q361_10530</name>
</gene>
<dbReference type="Pfam" id="PF14123">
    <property type="entry name" value="DUF4290"/>
    <property type="match status" value="1"/>
</dbReference>
<evidence type="ECO:0000313" key="2">
    <source>
        <dbReference type="EMBL" id="POS02140.1"/>
    </source>
</evidence>
<dbReference type="RefSeq" id="WP_103725578.1">
    <property type="nucleotide sequence ID" value="NZ_PQNY01000005.1"/>
</dbReference>